<sequence>MNDTPRFDETHDVIVIGGGSSGSALAGRLSEDPRTQVLVLEAGADVHNWLGTVPTAAVLMVPSKLHNYAFETVPQPGLNGRRGYVPRGKMLGGSSGINAMVYTRGQPDDYDHWAALGNVGWGWSDVLPFFVKSEGNDTFGAPLHGRDGPLKVSQLRTDNPLHAAWLAAGREAGHPITDDFNGESQEGIGIYQVTQDRGERCSAARAYLRPHLGRPNLRVTVQAQVQRVLFDGRRAVGVEVKVAGQLRRLQARREVVLAAGAIQSPQLLMLSGVGDAVQLQAHGIDVLHHLPGVGANLQDHPDFVFGMRTRSPHAFGLSLRGGLAFWQALRRYRSERRGMLTSNFAEGGGFLRSSAAQQRPDVQLHFVVAGVEDHARKLDWGHGLSCHMCLLRPQSRGTLKLASKDAGAAPLIDPAFFQHPDDLAQMVDGFKLTRTLLRQPSLRAHWQRELWNTDLASDADIQALLRQRTDTIYHPVGTCKMGSDAMAVVDAELRVHGLQGMRVVDASIMPTLVSGNTNAPAMMIGEKAAQMMQAQARFAVPAEKVATAATIPMIPKAA</sequence>
<comment type="similarity">
    <text evidence="2 5">Belongs to the GMC oxidoreductase family.</text>
</comment>
<name>A0ABW7ES48_9BURK</name>
<dbReference type="PIRSF" id="PIRSF000137">
    <property type="entry name" value="Alcohol_oxidase"/>
    <property type="match status" value="1"/>
</dbReference>
<evidence type="ECO:0000313" key="9">
    <source>
        <dbReference type="Proteomes" id="UP001606300"/>
    </source>
</evidence>
<dbReference type="InterPro" id="IPR012132">
    <property type="entry name" value="GMC_OxRdtase"/>
</dbReference>
<accession>A0ABW7ES48</accession>
<dbReference type="Pfam" id="PF05199">
    <property type="entry name" value="GMC_oxred_C"/>
    <property type="match status" value="1"/>
</dbReference>
<feature type="domain" description="Glucose-methanol-choline oxidoreductase N-terminal" evidence="7">
    <location>
        <begin position="260"/>
        <end position="274"/>
    </location>
</feature>
<dbReference type="Gene3D" id="3.30.560.10">
    <property type="entry name" value="Glucose Oxidase, domain 3"/>
    <property type="match status" value="1"/>
</dbReference>
<protein>
    <submittedName>
        <fullName evidence="8">GMC family oxidoreductase</fullName>
    </submittedName>
</protein>
<dbReference type="Pfam" id="PF00732">
    <property type="entry name" value="GMC_oxred_N"/>
    <property type="match status" value="1"/>
</dbReference>
<dbReference type="InterPro" id="IPR000172">
    <property type="entry name" value="GMC_OxRdtase_N"/>
</dbReference>
<evidence type="ECO:0000259" key="6">
    <source>
        <dbReference type="PROSITE" id="PS00623"/>
    </source>
</evidence>
<dbReference type="SUPFAM" id="SSF54373">
    <property type="entry name" value="FAD-linked reductases, C-terminal domain"/>
    <property type="match status" value="1"/>
</dbReference>
<dbReference type="EMBL" id="JBIGHY010000008">
    <property type="protein sequence ID" value="MFG6416323.1"/>
    <property type="molecule type" value="Genomic_DNA"/>
</dbReference>
<feature type="domain" description="Glucose-methanol-choline oxidoreductase N-terminal" evidence="6">
    <location>
        <begin position="88"/>
        <end position="111"/>
    </location>
</feature>
<evidence type="ECO:0000259" key="7">
    <source>
        <dbReference type="PROSITE" id="PS00624"/>
    </source>
</evidence>
<reference evidence="8 9" key="1">
    <citation type="submission" date="2024-09" db="EMBL/GenBank/DDBJ databases">
        <title>Novel species of the genus Pelomonas and Roseateles isolated from streams.</title>
        <authorList>
            <person name="Lu H."/>
        </authorList>
    </citation>
    <scope>NUCLEOTIDE SEQUENCE [LARGE SCALE GENOMIC DNA]</scope>
    <source>
        <strain evidence="8 9">DC23W</strain>
    </source>
</reference>
<dbReference type="SUPFAM" id="SSF51905">
    <property type="entry name" value="FAD/NAD(P)-binding domain"/>
    <property type="match status" value="1"/>
</dbReference>
<proteinExistence type="inferred from homology"/>
<evidence type="ECO:0000256" key="5">
    <source>
        <dbReference type="RuleBase" id="RU003968"/>
    </source>
</evidence>
<keyword evidence="4 5" id="KW-0274">FAD</keyword>
<evidence type="ECO:0000256" key="1">
    <source>
        <dbReference type="ARBA" id="ARBA00001974"/>
    </source>
</evidence>
<evidence type="ECO:0000256" key="2">
    <source>
        <dbReference type="ARBA" id="ARBA00010790"/>
    </source>
</evidence>
<evidence type="ECO:0000313" key="8">
    <source>
        <dbReference type="EMBL" id="MFG6416323.1"/>
    </source>
</evidence>
<dbReference type="PROSITE" id="PS00623">
    <property type="entry name" value="GMC_OXRED_1"/>
    <property type="match status" value="1"/>
</dbReference>
<dbReference type="InterPro" id="IPR007867">
    <property type="entry name" value="GMC_OxRtase_C"/>
</dbReference>
<gene>
    <name evidence="8" type="ORF">ACG02S_20720</name>
</gene>
<dbReference type="InterPro" id="IPR036188">
    <property type="entry name" value="FAD/NAD-bd_sf"/>
</dbReference>
<dbReference type="Proteomes" id="UP001606300">
    <property type="component" value="Unassembled WGS sequence"/>
</dbReference>
<comment type="caution">
    <text evidence="8">The sequence shown here is derived from an EMBL/GenBank/DDBJ whole genome shotgun (WGS) entry which is preliminary data.</text>
</comment>
<evidence type="ECO:0000256" key="4">
    <source>
        <dbReference type="ARBA" id="ARBA00022827"/>
    </source>
</evidence>
<dbReference type="Gene3D" id="3.50.50.60">
    <property type="entry name" value="FAD/NAD(P)-binding domain"/>
    <property type="match status" value="1"/>
</dbReference>
<keyword evidence="9" id="KW-1185">Reference proteome</keyword>
<dbReference type="PROSITE" id="PS00624">
    <property type="entry name" value="GMC_OXRED_2"/>
    <property type="match status" value="1"/>
</dbReference>
<dbReference type="PANTHER" id="PTHR11552">
    <property type="entry name" value="GLUCOSE-METHANOL-CHOLINE GMC OXIDOREDUCTASE"/>
    <property type="match status" value="1"/>
</dbReference>
<dbReference type="RefSeq" id="WP_394472382.1">
    <property type="nucleotide sequence ID" value="NZ_JBIGHY010000008.1"/>
</dbReference>
<dbReference type="PANTHER" id="PTHR11552:SF147">
    <property type="entry name" value="CHOLINE DEHYDROGENASE, MITOCHONDRIAL"/>
    <property type="match status" value="1"/>
</dbReference>
<evidence type="ECO:0000256" key="3">
    <source>
        <dbReference type="ARBA" id="ARBA00022630"/>
    </source>
</evidence>
<organism evidence="8 9">
    <name type="scientific">Pelomonas dachongensis</name>
    <dbReference type="NCBI Taxonomy" id="3299029"/>
    <lineage>
        <taxon>Bacteria</taxon>
        <taxon>Pseudomonadati</taxon>
        <taxon>Pseudomonadota</taxon>
        <taxon>Betaproteobacteria</taxon>
        <taxon>Burkholderiales</taxon>
        <taxon>Sphaerotilaceae</taxon>
        <taxon>Roseateles</taxon>
    </lineage>
</organism>
<comment type="cofactor">
    <cofactor evidence="1">
        <name>FAD</name>
        <dbReference type="ChEBI" id="CHEBI:57692"/>
    </cofactor>
</comment>
<keyword evidence="3 5" id="KW-0285">Flavoprotein</keyword>